<name>A0ABX2T638_9PROT</name>
<evidence type="ECO:0000256" key="8">
    <source>
        <dbReference type="ARBA" id="ARBA00023026"/>
    </source>
</evidence>
<comment type="caution">
    <text evidence="12">The sequence shown here is derived from an EMBL/GenBank/DDBJ whole genome shotgun (WGS) entry which is preliminary data.</text>
</comment>
<dbReference type="InterPro" id="IPR035965">
    <property type="entry name" value="PAS-like_dom_sf"/>
</dbReference>
<dbReference type="SUPFAM" id="SSF55785">
    <property type="entry name" value="PYP-like sensor domain (PAS domain)"/>
    <property type="match status" value="1"/>
</dbReference>
<evidence type="ECO:0000256" key="3">
    <source>
        <dbReference type="ARBA" id="ARBA00022553"/>
    </source>
</evidence>
<keyword evidence="9" id="KW-0175">Coiled coil</keyword>
<evidence type="ECO:0000256" key="6">
    <source>
        <dbReference type="ARBA" id="ARBA00022777"/>
    </source>
</evidence>
<evidence type="ECO:0000259" key="11">
    <source>
        <dbReference type="PROSITE" id="PS50113"/>
    </source>
</evidence>
<dbReference type="Pfam" id="PF07568">
    <property type="entry name" value="HisKA_2"/>
    <property type="match status" value="1"/>
</dbReference>
<dbReference type="SMART" id="SM00091">
    <property type="entry name" value="PAS"/>
    <property type="match status" value="1"/>
</dbReference>
<dbReference type="PROSITE" id="PS50112">
    <property type="entry name" value="PAS"/>
    <property type="match status" value="1"/>
</dbReference>
<dbReference type="PANTHER" id="PTHR41523">
    <property type="entry name" value="TWO-COMPONENT SYSTEM SENSOR PROTEIN"/>
    <property type="match status" value="1"/>
</dbReference>
<keyword evidence="6" id="KW-0418">Kinase</keyword>
<dbReference type="InterPro" id="IPR000700">
    <property type="entry name" value="PAS-assoc_C"/>
</dbReference>
<feature type="coiled-coil region" evidence="9">
    <location>
        <begin position="157"/>
        <end position="191"/>
    </location>
</feature>
<feature type="domain" description="PAS" evidence="10">
    <location>
        <begin position="27"/>
        <end position="100"/>
    </location>
</feature>
<dbReference type="InterPro" id="IPR003594">
    <property type="entry name" value="HATPase_dom"/>
</dbReference>
<accession>A0ABX2T638</accession>
<dbReference type="SMART" id="SM00086">
    <property type="entry name" value="PAC"/>
    <property type="match status" value="1"/>
</dbReference>
<dbReference type="PANTHER" id="PTHR41523:SF8">
    <property type="entry name" value="ETHYLENE RESPONSE SENSOR PROTEIN"/>
    <property type="match status" value="1"/>
</dbReference>
<dbReference type="PROSITE" id="PS50113">
    <property type="entry name" value="PAC"/>
    <property type="match status" value="1"/>
</dbReference>
<evidence type="ECO:0000256" key="4">
    <source>
        <dbReference type="ARBA" id="ARBA00022679"/>
    </source>
</evidence>
<sequence>MMVSTLCAPPSPVRQDGEVAEGYFGQTDGPFVAAVEATRMPMVITDACIAGNPIVYANAAFLTLCGYGREEVLGRTYHFLSGPDTDPETARAIDTAINIRHDITLEIQFYRKDGRSFWASQFVSPVMDGSGRVVQHFASFLDISERKRMEVELRTAHAELDRRVRLRTRELEDANRRLRREVDRRQAAEIVLRDALSEKEFLVREVNHRVKNTLQRACALLAVQATSCGDQRVRDALDDAGQRLVRMAEIHELLHGAGGYQSIDVARYLKSLGASLVESWQEDTSRVTLSVDADEVMWGPDLVLPLGLIVNEAVSNALKHAFPAGRHGAVTIALRRRSERSYRLAIRDDGVGIGPMRRNGSIGLELIHALAGQIDGSVAIEADGGTLVAVTFTPEPRVGAH</sequence>
<dbReference type="Proteomes" id="UP000584642">
    <property type="component" value="Unassembled WGS sequence"/>
</dbReference>
<gene>
    <name evidence="12" type="ORF">HND93_02755</name>
</gene>
<dbReference type="SUPFAM" id="SSF55874">
    <property type="entry name" value="ATPase domain of HSP90 chaperone/DNA topoisomerase II/histidine kinase"/>
    <property type="match status" value="1"/>
</dbReference>
<dbReference type="EC" id="2.7.13.3" evidence="2"/>
<evidence type="ECO:0000313" key="12">
    <source>
        <dbReference type="EMBL" id="NYZ18618.1"/>
    </source>
</evidence>
<dbReference type="Gene3D" id="3.30.450.20">
    <property type="entry name" value="PAS domain"/>
    <property type="match status" value="1"/>
</dbReference>
<dbReference type="CDD" id="cd00130">
    <property type="entry name" value="PAS"/>
    <property type="match status" value="1"/>
</dbReference>
<dbReference type="RefSeq" id="WP_180280344.1">
    <property type="nucleotide sequence ID" value="NZ_JABFDB010000001.1"/>
</dbReference>
<dbReference type="Pfam" id="PF13426">
    <property type="entry name" value="PAS_9"/>
    <property type="match status" value="1"/>
</dbReference>
<evidence type="ECO:0000313" key="13">
    <source>
        <dbReference type="Proteomes" id="UP000584642"/>
    </source>
</evidence>
<keyword evidence="7" id="KW-0067">ATP-binding</keyword>
<feature type="domain" description="PAC" evidence="11">
    <location>
        <begin position="103"/>
        <end position="155"/>
    </location>
</feature>
<evidence type="ECO:0000256" key="7">
    <source>
        <dbReference type="ARBA" id="ARBA00022840"/>
    </source>
</evidence>
<dbReference type="SMART" id="SM00387">
    <property type="entry name" value="HATPase_c"/>
    <property type="match status" value="1"/>
</dbReference>
<dbReference type="InterPro" id="IPR011495">
    <property type="entry name" value="Sig_transdc_His_kin_sub2_dim/P"/>
</dbReference>
<dbReference type="EMBL" id="JABFDB010000001">
    <property type="protein sequence ID" value="NYZ18618.1"/>
    <property type="molecule type" value="Genomic_DNA"/>
</dbReference>
<keyword evidence="5" id="KW-0547">Nucleotide-binding</keyword>
<keyword evidence="4" id="KW-0808">Transferase</keyword>
<dbReference type="InterPro" id="IPR001610">
    <property type="entry name" value="PAC"/>
</dbReference>
<evidence type="ECO:0000256" key="9">
    <source>
        <dbReference type="SAM" id="Coils"/>
    </source>
</evidence>
<dbReference type="NCBIfam" id="TIGR00229">
    <property type="entry name" value="sensory_box"/>
    <property type="match status" value="1"/>
</dbReference>
<reference evidence="12 13" key="1">
    <citation type="submission" date="2020-05" db="EMBL/GenBank/DDBJ databases">
        <title>Azospirillum oleiclasticum sp. nov, a nitrogen-fixing and heavy crude oil-emulsifying bacterium isolated from the crude oil of Yumen Oilfield.</title>
        <authorList>
            <person name="Wu D."/>
            <person name="Cai M."/>
            <person name="Zhang X."/>
        </authorList>
    </citation>
    <scope>NUCLEOTIDE SEQUENCE [LARGE SCALE GENOMIC DNA]</scope>
    <source>
        <strain evidence="12 13">ROY-1-1-2</strain>
    </source>
</reference>
<dbReference type="Gene3D" id="3.30.565.10">
    <property type="entry name" value="Histidine kinase-like ATPase, C-terminal domain"/>
    <property type="match status" value="1"/>
</dbReference>
<dbReference type="InterPro" id="IPR000014">
    <property type="entry name" value="PAS"/>
</dbReference>
<evidence type="ECO:0000256" key="5">
    <source>
        <dbReference type="ARBA" id="ARBA00022741"/>
    </source>
</evidence>
<dbReference type="Pfam" id="PF02518">
    <property type="entry name" value="HATPase_c"/>
    <property type="match status" value="1"/>
</dbReference>
<keyword evidence="3" id="KW-0597">Phosphoprotein</keyword>
<keyword evidence="8" id="KW-0843">Virulence</keyword>
<protein>
    <recommendedName>
        <fullName evidence="2">histidine kinase</fullName>
        <ecNumber evidence="2">2.7.13.3</ecNumber>
    </recommendedName>
</protein>
<keyword evidence="13" id="KW-1185">Reference proteome</keyword>
<evidence type="ECO:0000256" key="2">
    <source>
        <dbReference type="ARBA" id="ARBA00012438"/>
    </source>
</evidence>
<organism evidence="12 13">
    <name type="scientific">Azospirillum oleiclasticum</name>
    <dbReference type="NCBI Taxonomy" id="2735135"/>
    <lineage>
        <taxon>Bacteria</taxon>
        <taxon>Pseudomonadati</taxon>
        <taxon>Pseudomonadota</taxon>
        <taxon>Alphaproteobacteria</taxon>
        <taxon>Rhodospirillales</taxon>
        <taxon>Azospirillaceae</taxon>
        <taxon>Azospirillum</taxon>
    </lineage>
</organism>
<evidence type="ECO:0000256" key="1">
    <source>
        <dbReference type="ARBA" id="ARBA00000085"/>
    </source>
</evidence>
<proteinExistence type="predicted"/>
<comment type="catalytic activity">
    <reaction evidence="1">
        <text>ATP + protein L-histidine = ADP + protein N-phospho-L-histidine.</text>
        <dbReference type="EC" id="2.7.13.3"/>
    </reaction>
</comment>
<evidence type="ECO:0000259" key="10">
    <source>
        <dbReference type="PROSITE" id="PS50112"/>
    </source>
</evidence>
<dbReference type="InterPro" id="IPR036890">
    <property type="entry name" value="HATPase_C_sf"/>
</dbReference>